<evidence type="ECO:0000256" key="2">
    <source>
        <dbReference type="ARBA" id="ARBA00004742"/>
    </source>
</evidence>
<keyword evidence="8" id="KW-0479">Metal-binding</keyword>
<keyword evidence="10" id="KW-0411">Iron-sulfur</keyword>
<evidence type="ECO:0000256" key="8">
    <source>
        <dbReference type="ARBA" id="ARBA00022723"/>
    </source>
</evidence>
<evidence type="ECO:0000256" key="12">
    <source>
        <dbReference type="ARBA" id="ARBA00041766"/>
    </source>
</evidence>
<dbReference type="EC" id="4.3.1.17" evidence="4"/>
<dbReference type="GO" id="GO:0051539">
    <property type="term" value="F:4 iron, 4 sulfur cluster binding"/>
    <property type="evidence" value="ECO:0007669"/>
    <property type="project" value="UniProtKB-KW"/>
</dbReference>
<dbReference type="Pfam" id="PF03315">
    <property type="entry name" value="SDH_beta"/>
    <property type="match status" value="1"/>
</dbReference>
<dbReference type="PANTHER" id="PTHR30182">
    <property type="entry name" value="L-SERINE DEHYDRATASE"/>
    <property type="match status" value="1"/>
</dbReference>
<dbReference type="InterPro" id="IPR004644">
    <property type="entry name" value="Fe-S_L-Ser_mono"/>
</dbReference>
<comment type="similarity">
    <text evidence="3">Belongs to the iron-sulfur dependent L-serine dehydratase family.</text>
</comment>
<evidence type="ECO:0000256" key="6">
    <source>
        <dbReference type="ARBA" id="ARBA00022432"/>
    </source>
</evidence>
<evidence type="ECO:0000256" key="11">
    <source>
        <dbReference type="ARBA" id="ARBA00023239"/>
    </source>
</evidence>
<comment type="pathway">
    <text evidence="2">Carbohydrate biosynthesis; gluconeogenesis.</text>
</comment>
<dbReference type="AlphaFoldDB" id="A0A7K3TH14"/>
<dbReference type="Pfam" id="PF03313">
    <property type="entry name" value="SDH_alpha"/>
    <property type="match status" value="1"/>
</dbReference>
<feature type="region of interest" description="Disordered" evidence="14">
    <location>
        <begin position="155"/>
        <end position="204"/>
    </location>
</feature>
<organism evidence="17 18">
    <name type="scientific">Bifidobacterium avesanii</name>
    <dbReference type="NCBI Taxonomy" id="1798157"/>
    <lineage>
        <taxon>Bacteria</taxon>
        <taxon>Bacillati</taxon>
        <taxon>Actinomycetota</taxon>
        <taxon>Actinomycetes</taxon>
        <taxon>Bifidobacteriales</taxon>
        <taxon>Bifidobacteriaceae</taxon>
        <taxon>Bifidobacterium</taxon>
    </lineage>
</organism>
<keyword evidence="7" id="KW-0004">4Fe-4S</keyword>
<feature type="compositionally biased region" description="Low complexity" evidence="14">
    <location>
        <begin position="195"/>
        <end position="204"/>
    </location>
</feature>
<protein>
    <recommendedName>
        <fullName evidence="5">L-serine dehydratase</fullName>
        <ecNumber evidence="4">4.3.1.17</ecNumber>
    </recommendedName>
    <alternativeName>
        <fullName evidence="12">L-serine deaminase</fullName>
    </alternativeName>
</protein>
<evidence type="ECO:0000313" key="17">
    <source>
        <dbReference type="EMBL" id="NEG78381.1"/>
    </source>
</evidence>
<keyword evidence="9" id="KW-0408">Iron</keyword>
<dbReference type="GO" id="GO:0046872">
    <property type="term" value="F:metal ion binding"/>
    <property type="evidence" value="ECO:0007669"/>
    <property type="project" value="UniProtKB-KW"/>
</dbReference>
<dbReference type="Proteomes" id="UP000469763">
    <property type="component" value="Unassembled WGS sequence"/>
</dbReference>
<dbReference type="InterPro" id="IPR005131">
    <property type="entry name" value="Ser_deHydtase_bsu"/>
</dbReference>
<dbReference type="NCBIfam" id="TIGR00720">
    <property type="entry name" value="sda_mono"/>
    <property type="match status" value="1"/>
</dbReference>
<evidence type="ECO:0000256" key="4">
    <source>
        <dbReference type="ARBA" id="ARBA00012093"/>
    </source>
</evidence>
<evidence type="ECO:0000256" key="5">
    <source>
        <dbReference type="ARBA" id="ARBA00018995"/>
    </source>
</evidence>
<comment type="catalytic activity">
    <reaction evidence="13">
        <text>L-serine = pyruvate + NH4(+)</text>
        <dbReference type="Rhea" id="RHEA:19169"/>
        <dbReference type="ChEBI" id="CHEBI:15361"/>
        <dbReference type="ChEBI" id="CHEBI:28938"/>
        <dbReference type="ChEBI" id="CHEBI:33384"/>
        <dbReference type="EC" id="4.3.1.17"/>
    </reaction>
</comment>
<evidence type="ECO:0000256" key="7">
    <source>
        <dbReference type="ARBA" id="ARBA00022485"/>
    </source>
</evidence>
<dbReference type="OrthoDB" id="9805537at2"/>
<feature type="domain" description="Serine dehydratase-like alpha subunit" evidence="15">
    <location>
        <begin position="240"/>
        <end position="524"/>
    </location>
</feature>
<sequence>MLSVLDMFSIGVGPSSSHTVGPMRAAAAFACALRGNGILDDVARVKVTLYGSLASTGLGHGTDRAVMAGLEGSLPVTVDTDDLLRIRERVARYGALRLAGSHDVPFDYDRDIVFERWITPRRHPNGMRFEASAADGRPLADDVWFSVGGGFIQQGVPADLEPAGDDDGDAGRGDAHGETSGASEAGKAADPGDTANPGNAADPVNAAAMANGTAKIDLQSVPVPYPFDSAEEMLAICAREGISIAELVRRNEVAMLMALGADAEGADQELRADLLTVWRVMRECVHNGCTSGQRTLPGGLDVPRRAPKLYARFTADPLDPRGPSGPGHSLSDRASAVEWVDLFALAVSEENAGGGRIVTAPTNGSAGIIPAVLHYYWLFADNASEDGVIRFLLTAGAVGMLFKRNASISGAEVGCQGEVGSACSMAAAGMCAVLGGTPEQVENAAEIGIEHNLGLTCDPIGGLVQIPCIERNAMAANTAINAARMAMLGDGSHVVSLDQAIRTMKQTGADMMSKYKETSQGGLAVNVVEC</sequence>
<dbReference type="SUPFAM" id="SSF143548">
    <property type="entry name" value="Serine metabolism enzymes domain"/>
    <property type="match status" value="1"/>
</dbReference>
<evidence type="ECO:0000256" key="3">
    <source>
        <dbReference type="ARBA" id="ARBA00008636"/>
    </source>
</evidence>
<dbReference type="PANTHER" id="PTHR30182:SF1">
    <property type="entry name" value="L-SERINE DEHYDRATASE 1"/>
    <property type="match status" value="1"/>
</dbReference>
<dbReference type="InterPro" id="IPR029009">
    <property type="entry name" value="ASB_dom_sf"/>
</dbReference>
<evidence type="ECO:0000256" key="1">
    <source>
        <dbReference type="ARBA" id="ARBA00001966"/>
    </source>
</evidence>
<comment type="cofactor">
    <cofactor evidence="1">
        <name>[4Fe-4S] cluster</name>
        <dbReference type="ChEBI" id="CHEBI:49883"/>
    </cofactor>
</comment>
<evidence type="ECO:0000259" key="16">
    <source>
        <dbReference type="Pfam" id="PF03315"/>
    </source>
</evidence>
<reference evidence="17 18" key="1">
    <citation type="submission" date="2019-10" db="EMBL/GenBank/DDBJ databases">
        <title>Bifidobacterium from non-human primates.</title>
        <authorList>
            <person name="Modesto M."/>
        </authorList>
    </citation>
    <scope>NUCLEOTIDE SEQUENCE [LARGE SCALE GENOMIC DNA]</scope>
    <source>
        <strain evidence="17 18">TREC</strain>
    </source>
</reference>
<gene>
    <name evidence="17" type="ORF">GFD22_05245</name>
</gene>
<accession>A0A7K3TH14</accession>
<evidence type="ECO:0000256" key="13">
    <source>
        <dbReference type="ARBA" id="ARBA00049406"/>
    </source>
</evidence>
<evidence type="ECO:0000256" key="14">
    <source>
        <dbReference type="SAM" id="MobiDB-lite"/>
    </source>
</evidence>
<dbReference type="RefSeq" id="WP_152350086.1">
    <property type="nucleotide sequence ID" value="NZ_WBSN01000005.1"/>
</dbReference>
<dbReference type="Gene3D" id="3.30.1330.90">
    <property type="entry name" value="D-3-phosphoglycerate dehydrogenase, domain 3"/>
    <property type="match status" value="1"/>
</dbReference>
<keyword evidence="6" id="KW-0312">Gluconeogenesis</keyword>
<dbReference type="GO" id="GO:0006094">
    <property type="term" value="P:gluconeogenesis"/>
    <property type="evidence" value="ECO:0007669"/>
    <property type="project" value="UniProtKB-KW"/>
</dbReference>
<comment type="caution">
    <text evidence="17">The sequence shown here is derived from an EMBL/GenBank/DDBJ whole genome shotgun (WGS) entry which is preliminary data.</text>
</comment>
<evidence type="ECO:0000259" key="15">
    <source>
        <dbReference type="Pfam" id="PF03313"/>
    </source>
</evidence>
<evidence type="ECO:0000313" key="18">
    <source>
        <dbReference type="Proteomes" id="UP000469763"/>
    </source>
</evidence>
<dbReference type="InterPro" id="IPR051318">
    <property type="entry name" value="Fe-S_L-Ser"/>
</dbReference>
<dbReference type="EMBL" id="WHZY01000006">
    <property type="protein sequence ID" value="NEG78381.1"/>
    <property type="molecule type" value="Genomic_DNA"/>
</dbReference>
<keyword evidence="11 17" id="KW-0456">Lyase</keyword>
<proteinExistence type="inferred from homology"/>
<feature type="domain" description="Serine dehydratase beta chain" evidence="16">
    <location>
        <begin position="3"/>
        <end position="154"/>
    </location>
</feature>
<name>A0A7K3TH14_9BIFI</name>
<evidence type="ECO:0000256" key="9">
    <source>
        <dbReference type="ARBA" id="ARBA00023004"/>
    </source>
</evidence>
<keyword evidence="18" id="KW-1185">Reference proteome</keyword>
<dbReference type="FunFam" id="3.30.1330.90:FF:000001">
    <property type="entry name" value="L-serine ammonia-lyase 1"/>
    <property type="match status" value="1"/>
</dbReference>
<dbReference type="GO" id="GO:0003941">
    <property type="term" value="F:L-serine ammonia-lyase activity"/>
    <property type="evidence" value="ECO:0007669"/>
    <property type="project" value="UniProtKB-EC"/>
</dbReference>
<dbReference type="InterPro" id="IPR005130">
    <property type="entry name" value="Ser_deHydtase-like_asu"/>
</dbReference>
<evidence type="ECO:0000256" key="10">
    <source>
        <dbReference type="ARBA" id="ARBA00023014"/>
    </source>
</evidence>